<dbReference type="Gene3D" id="2.60.120.620">
    <property type="entry name" value="q2cbj1_9rhob like domain"/>
    <property type="match status" value="1"/>
</dbReference>
<evidence type="ECO:0008006" key="3">
    <source>
        <dbReference type="Google" id="ProtNLM"/>
    </source>
</evidence>
<sequence>QWHQDLAYFPHTNDSLVTALIYLDDANLENGCLQVVPGLHRSYLDHHDEAGRFSGLITDSAFEGTGSLARALPGSAGSVILMHCLLPHSSLPNHSSSARRTLIFEYRASDALPILYSTRAAGTEEKARLLRGSPAQFARLAGPPPRIPHLDNNKSLYQLQEETQADKKSGE</sequence>
<dbReference type="EMBL" id="UINC01102104">
    <property type="protein sequence ID" value="SVC63458.1"/>
    <property type="molecule type" value="Genomic_DNA"/>
</dbReference>
<dbReference type="SUPFAM" id="SSF51197">
    <property type="entry name" value="Clavaminate synthase-like"/>
    <property type="match status" value="1"/>
</dbReference>
<gene>
    <name evidence="2" type="ORF">METZ01_LOCUS316312</name>
</gene>
<dbReference type="PANTHER" id="PTHR20883:SF48">
    <property type="entry name" value="ECTOINE DIOXYGENASE"/>
    <property type="match status" value="1"/>
</dbReference>
<dbReference type="AlphaFoldDB" id="A0A382NSK3"/>
<dbReference type="GO" id="GO:0016491">
    <property type="term" value="F:oxidoreductase activity"/>
    <property type="evidence" value="ECO:0007669"/>
    <property type="project" value="UniProtKB-ARBA"/>
</dbReference>
<reference evidence="2" key="1">
    <citation type="submission" date="2018-05" db="EMBL/GenBank/DDBJ databases">
        <authorList>
            <person name="Lanie J.A."/>
            <person name="Ng W.-L."/>
            <person name="Kazmierczak K.M."/>
            <person name="Andrzejewski T.M."/>
            <person name="Davidsen T.M."/>
            <person name="Wayne K.J."/>
            <person name="Tettelin H."/>
            <person name="Glass J.I."/>
            <person name="Rusch D."/>
            <person name="Podicherti R."/>
            <person name="Tsui H.-C.T."/>
            <person name="Winkler M.E."/>
        </authorList>
    </citation>
    <scope>NUCLEOTIDE SEQUENCE</scope>
</reference>
<feature type="non-terminal residue" evidence="2">
    <location>
        <position position="1"/>
    </location>
</feature>
<dbReference type="Pfam" id="PF05721">
    <property type="entry name" value="PhyH"/>
    <property type="match status" value="1"/>
</dbReference>
<evidence type="ECO:0000313" key="2">
    <source>
        <dbReference type="EMBL" id="SVC63458.1"/>
    </source>
</evidence>
<protein>
    <recommendedName>
        <fullName evidence="3">Fe2OG dioxygenase domain-containing protein</fullName>
    </recommendedName>
</protein>
<evidence type="ECO:0000256" key="1">
    <source>
        <dbReference type="SAM" id="MobiDB-lite"/>
    </source>
</evidence>
<dbReference type="InterPro" id="IPR008775">
    <property type="entry name" value="Phytyl_CoA_dOase-like"/>
</dbReference>
<dbReference type="GO" id="GO:0046872">
    <property type="term" value="F:metal ion binding"/>
    <property type="evidence" value="ECO:0007669"/>
    <property type="project" value="UniProtKB-ARBA"/>
</dbReference>
<organism evidence="2">
    <name type="scientific">marine metagenome</name>
    <dbReference type="NCBI Taxonomy" id="408172"/>
    <lineage>
        <taxon>unclassified sequences</taxon>
        <taxon>metagenomes</taxon>
        <taxon>ecological metagenomes</taxon>
    </lineage>
</organism>
<dbReference type="PANTHER" id="PTHR20883">
    <property type="entry name" value="PHYTANOYL-COA DIOXYGENASE DOMAIN CONTAINING 1"/>
    <property type="match status" value="1"/>
</dbReference>
<accession>A0A382NSK3</accession>
<name>A0A382NSK3_9ZZZZ</name>
<feature type="region of interest" description="Disordered" evidence="1">
    <location>
        <begin position="137"/>
        <end position="171"/>
    </location>
</feature>
<proteinExistence type="predicted"/>
<feature type="compositionally biased region" description="Polar residues" evidence="1">
    <location>
        <begin position="153"/>
        <end position="162"/>
    </location>
</feature>